<gene>
    <name evidence="4" type="ORF">ACFQ1S_40465</name>
</gene>
<sequence>FQVTSDLVDPSGKAVFMHDLPAHRGEEVTADVLDGPASIAFQQAENKLYSAMAVLEWCCDASAA</sequence>
<evidence type="ECO:0000313" key="4">
    <source>
        <dbReference type="EMBL" id="MFD1051376.1"/>
    </source>
</evidence>
<dbReference type="PRINTS" id="PR00100">
    <property type="entry name" value="AOTCASE"/>
</dbReference>
<evidence type="ECO:0000256" key="1">
    <source>
        <dbReference type="ARBA" id="ARBA00022679"/>
    </source>
</evidence>
<feature type="domain" description="Aspartate/ornithine carbamoyltransferase Asp/Orn-binding" evidence="3">
    <location>
        <begin position="1"/>
        <end position="58"/>
    </location>
</feature>
<feature type="non-terminal residue" evidence="4">
    <location>
        <position position="1"/>
    </location>
</feature>
<proteinExistence type="inferred from homology"/>
<dbReference type="InterPro" id="IPR006131">
    <property type="entry name" value="Asp_carbamoyltransf_Asp/Orn-bd"/>
</dbReference>
<dbReference type="Pfam" id="PF00185">
    <property type="entry name" value="OTCace"/>
    <property type="match status" value="1"/>
</dbReference>
<dbReference type="InterPro" id="IPR006130">
    <property type="entry name" value="Asp/Orn_carbamoylTrfase"/>
</dbReference>
<name>A0ABW3MLD8_9PSEU</name>
<protein>
    <submittedName>
        <fullName evidence="4">Ornithine carbamoyltransferase</fullName>
    </submittedName>
</protein>
<comment type="similarity">
    <text evidence="2">Belongs to the aspartate/ornithine carbamoyltransferase superfamily.</text>
</comment>
<dbReference type="EMBL" id="JBHTIS010003543">
    <property type="protein sequence ID" value="MFD1051376.1"/>
    <property type="molecule type" value="Genomic_DNA"/>
</dbReference>
<accession>A0ABW3MLD8</accession>
<reference evidence="5" key="1">
    <citation type="journal article" date="2019" name="Int. J. Syst. Evol. Microbiol.">
        <title>The Global Catalogue of Microorganisms (GCM) 10K type strain sequencing project: providing services to taxonomists for standard genome sequencing and annotation.</title>
        <authorList>
            <consortium name="The Broad Institute Genomics Platform"/>
            <consortium name="The Broad Institute Genome Sequencing Center for Infectious Disease"/>
            <person name="Wu L."/>
            <person name="Ma J."/>
        </authorList>
    </citation>
    <scope>NUCLEOTIDE SEQUENCE [LARGE SCALE GENOMIC DNA]</scope>
    <source>
        <strain evidence="5">JCM 31486</strain>
    </source>
</reference>
<dbReference type="Proteomes" id="UP001597045">
    <property type="component" value="Unassembled WGS sequence"/>
</dbReference>
<evidence type="ECO:0000259" key="3">
    <source>
        <dbReference type="Pfam" id="PF00185"/>
    </source>
</evidence>
<keyword evidence="5" id="KW-1185">Reference proteome</keyword>
<dbReference type="PANTHER" id="PTHR45753:SF3">
    <property type="entry name" value="ORNITHINE TRANSCARBAMYLASE, MITOCHONDRIAL"/>
    <property type="match status" value="1"/>
</dbReference>
<dbReference type="PANTHER" id="PTHR45753">
    <property type="entry name" value="ORNITHINE CARBAMOYLTRANSFERASE, MITOCHONDRIAL"/>
    <property type="match status" value="1"/>
</dbReference>
<evidence type="ECO:0000313" key="5">
    <source>
        <dbReference type="Proteomes" id="UP001597045"/>
    </source>
</evidence>
<evidence type="ECO:0000256" key="2">
    <source>
        <dbReference type="RuleBase" id="RU003634"/>
    </source>
</evidence>
<dbReference type="InterPro" id="IPR036901">
    <property type="entry name" value="Asp/Orn_carbamoylTrfase_sf"/>
</dbReference>
<organism evidence="4 5">
    <name type="scientific">Kibdelosporangium lantanae</name>
    <dbReference type="NCBI Taxonomy" id="1497396"/>
    <lineage>
        <taxon>Bacteria</taxon>
        <taxon>Bacillati</taxon>
        <taxon>Actinomycetota</taxon>
        <taxon>Actinomycetes</taxon>
        <taxon>Pseudonocardiales</taxon>
        <taxon>Pseudonocardiaceae</taxon>
        <taxon>Kibdelosporangium</taxon>
    </lineage>
</organism>
<keyword evidence="1 2" id="KW-0808">Transferase</keyword>
<dbReference type="SUPFAM" id="SSF53671">
    <property type="entry name" value="Aspartate/ornithine carbamoyltransferase"/>
    <property type="match status" value="1"/>
</dbReference>
<dbReference type="Gene3D" id="3.40.50.1370">
    <property type="entry name" value="Aspartate/ornithine carbamoyltransferase"/>
    <property type="match status" value="1"/>
</dbReference>
<comment type="caution">
    <text evidence="4">The sequence shown here is derived from an EMBL/GenBank/DDBJ whole genome shotgun (WGS) entry which is preliminary data.</text>
</comment>